<dbReference type="EMBL" id="BAAAHH010000004">
    <property type="protein sequence ID" value="GAA0942782.1"/>
    <property type="molecule type" value="Genomic_DNA"/>
</dbReference>
<comment type="caution">
    <text evidence="2">The sequence shown here is derived from an EMBL/GenBank/DDBJ whole genome shotgun (WGS) entry which is preliminary data.</text>
</comment>
<organism evidence="2 3">
    <name type="scientific">Actinocorallia libanotica</name>
    <dbReference type="NCBI Taxonomy" id="46162"/>
    <lineage>
        <taxon>Bacteria</taxon>
        <taxon>Bacillati</taxon>
        <taxon>Actinomycetota</taxon>
        <taxon>Actinomycetes</taxon>
        <taxon>Streptosporangiales</taxon>
        <taxon>Thermomonosporaceae</taxon>
        <taxon>Actinocorallia</taxon>
    </lineage>
</organism>
<keyword evidence="1" id="KW-1133">Transmembrane helix</keyword>
<feature type="transmembrane region" description="Helical" evidence="1">
    <location>
        <begin position="28"/>
        <end position="47"/>
    </location>
</feature>
<evidence type="ECO:0000313" key="3">
    <source>
        <dbReference type="Proteomes" id="UP001500665"/>
    </source>
</evidence>
<name>A0ABP4B1I4_9ACTN</name>
<accession>A0ABP4B1I4</accession>
<evidence type="ECO:0000256" key="1">
    <source>
        <dbReference type="SAM" id="Phobius"/>
    </source>
</evidence>
<evidence type="ECO:0008006" key="4">
    <source>
        <dbReference type="Google" id="ProtNLM"/>
    </source>
</evidence>
<evidence type="ECO:0000313" key="2">
    <source>
        <dbReference type="EMBL" id="GAA0942782.1"/>
    </source>
</evidence>
<keyword evidence="1" id="KW-0472">Membrane</keyword>
<protein>
    <recommendedName>
        <fullName evidence="4">Integral membrane protein</fullName>
    </recommendedName>
</protein>
<dbReference type="Proteomes" id="UP001500665">
    <property type="component" value="Unassembled WGS sequence"/>
</dbReference>
<keyword evidence="3" id="KW-1185">Reference proteome</keyword>
<sequence length="177" mass="18040">MIRAAGFGAVCTLVSAVAHWYGGGALPGPGGTGLAALLTAAGAFLLGGRERDMRVVLPATSLAQYGLHELFGRLAPGTAESVNPDLPVMVDAGHSGPAMLLGHLIVALLSAAWLRCGEELLCALVRRTAARLLRLLRYTPVSAPPVSRPAAGTVRVLVPAAIVTAVGRRGPPVANSL</sequence>
<proteinExistence type="predicted"/>
<keyword evidence="1" id="KW-0812">Transmembrane</keyword>
<gene>
    <name evidence="2" type="ORF">GCM10009550_14210</name>
</gene>
<reference evidence="3" key="1">
    <citation type="journal article" date="2019" name="Int. J. Syst. Evol. Microbiol.">
        <title>The Global Catalogue of Microorganisms (GCM) 10K type strain sequencing project: providing services to taxonomists for standard genome sequencing and annotation.</title>
        <authorList>
            <consortium name="The Broad Institute Genomics Platform"/>
            <consortium name="The Broad Institute Genome Sequencing Center for Infectious Disease"/>
            <person name="Wu L."/>
            <person name="Ma J."/>
        </authorList>
    </citation>
    <scope>NUCLEOTIDE SEQUENCE [LARGE SCALE GENOMIC DNA]</scope>
    <source>
        <strain evidence="3">JCM 10696</strain>
    </source>
</reference>